<evidence type="ECO:0000313" key="2">
    <source>
        <dbReference type="Proteomes" id="UP001470230"/>
    </source>
</evidence>
<dbReference type="Gene3D" id="3.60.15.10">
    <property type="entry name" value="Ribonuclease Z/Hydroxyacylglutathione hydrolase-like"/>
    <property type="match status" value="1"/>
</dbReference>
<evidence type="ECO:0000313" key="1">
    <source>
        <dbReference type="EMBL" id="KAK8837046.1"/>
    </source>
</evidence>
<reference evidence="1 2" key="1">
    <citation type="submission" date="2024-04" db="EMBL/GenBank/DDBJ databases">
        <title>Tritrichomonas musculus Genome.</title>
        <authorList>
            <person name="Alves-Ferreira E."/>
            <person name="Grigg M."/>
            <person name="Lorenzi H."/>
            <person name="Galac M."/>
        </authorList>
    </citation>
    <scope>NUCLEOTIDE SEQUENCE [LARGE SCALE GENOMIC DNA]</scope>
    <source>
        <strain evidence="1 2">EAF2021</strain>
    </source>
</reference>
<evidence type="ECO:0008006" key="3">
    <source>
        <dbReference type="Google" id="ProtNLM"/>
    </source>
</evidence>
<dbReference type="Proteomes" id="UP001470230">
    <property type="component" value="Unassembled WGS sequence"/>
</dbReference>
<gene>
    <name evidence="1" type="ORF">M9Y10_037092</name>
</gene>
<comment type="caution">
    <text evidence="1">The sequence shown here is derived from an EMBL/GenBank/DDBJ whole genome shotgun (WGS) entry which is preliminary data.</text>
</comment>
<organism evidence="1 2">
    <name type="scientific">Tritrichomonas musculus</name>
    <dbReference type="NCBI Taxonomy" id="1915356"/>
    <lineage>
        <taxon>Eukaryota</taxon>
        <taxon>Metamonada</taxon>
        <taxon>Parabasalia</taxon>
        <taxon>Tritrichomonadida</taxon>
        <taxon>Tritrichomonadidae</taxon>
        <taxon>Tritrichomonas</taxon>
    </lineage>
</organism>
<proteinExistence type="predicted"/>
<name>A0ABR2GTS5_9EUKA</name>
<dbReference type="SUPFAM" id="SSF56281">
    <property type="entry name" value="Metallo-hydrolase/oxidoreductase"/>
    <property type="match status" value="1"/>
</dbReference>
<sequence length="53" mass="6302">MKSIMEKLYPLPDDFRVYPGHDNPTMMIFEKKDNPLMRYELSKKNNQAVSLLN</sequence>
<accession>A0ABR2GTS5</accession>
<protein>
    <recommendedName>
        <fullName evidence="3">Hydroxyacylglutathione hydrolase</fullName>
    </recommendedName>
</protein>
<keyword evidence="2" id="KW-1185">Reference proteome</keyword>
<dbReference type="InterPro" id="IPR036866">
    <property type="entry name" value="RibonucZ/Hydroxyglut_hydro"/>
</dbReference>
<dbReference type="EMBL" id="JAPFFF010000062">
    <property type="protein sequence ID" value="KAK8837046.1"/>
    <property type="molecule type" value="Genomic_DNA"/>
</dbReference>